<dbReference type="PANTHER" id="PTHR11358:SF26">
    <property type="entry name" value="GUANIDINO ACID HYDROLASE, MITOCHONDRIAL"/>
    <property type="match status" value="1"/>
</dbReference>
<dbReference type="CTD" id="79814"/>
<evidence type="ECO:0000256" key="2">
    <source>
        <dbReference type="ARBA" id="ARBA00022801"/>
    </source>
</evidence>
<feature type="region of interest" description="Disordered" evidence="4">
    <location>
        <begin position="37"/>
        <end position="58"/>
    </location>
</feature>
<evidence type="ECO:0000256" key="4">
    <source>
        <dbReference type="SAM" id="MobiDB-lite"/>
    </source>
</evidence>
<dbReference type="InterPro" id="IPR006035">
    <property type="entry name" value="Ureohydrolase"/>
</dbReference>
<name>A0A6P7QVE4_MUSCR</name>
<dbReference type="GeneID" id="110293439"/>
<dbReference type="Proteomes" id="UP000515126">
    <property type="component" value="Chromosome 4"/>
</dbReference>
<dbReference type="KEGG" id="mcal:110293439"/>
<dbReference type="GO" id="GO:0008783">
    <property type="term" value="F:agmatinase activity"/>
    <property type="evidence" value="ECO:0007669"/>
    <property type="project" value="TreeGrafter"/>
</dbReference>
<feature type="compositionally biased region" description="Polar residues" evidence="4">
    <location>
        <begin position="38"/>
        <end position="54"/>
    </location>
</feature>
<evidence type="ECO:0000256" key="3">
    <source>
        <dbReference type="PROSITE-ProRule" id="PRU00742"/>
    </source>
</evidence>
<dbReference type="PANTHER" id="PTHR11358">
    <property type="entry name" value="ARGINASE/AGMATINASE"/>
    <property type="match status" value="1"/>
</dbReference>
<dbReference type="GO" id="GO:0046872">
    <property type="term" value="F:metal ion binding"/>
    <property type="evidence" value="ECO:0007669"/>
    <property type="project" value="UniProtKB-KW"/>
</dbReference>
<dbReference type="Gene3D" id="3.40.800.10">
    <property type="entry name" value="Ureohydrolase domain"/>
    <property type="match status" value="2"/>
</dbReference>
<keyword evidence="5" id="KW-1185">Reference proteome</keyword>
<proteinExistence type="inferred from homology"/>
<evidence type="ECO:0000313" key="6">
    <source>
        <dbReference type="RefSeq" id="XP_029332312.1"/>
    </source>
</evidence>
<dbReference type="Pfam" id="PF00491">
    <property type="entry name" value="Arginase"/>
    <property type="match status" value="2"/>
</dbReference>
<dbReference type="SUPFAM" id="SSF52768">
    <property type="entry name" value="Arginase/deacetylase"/>
    <property type="match status" value="2"/>
</dbReference>
<accession>A0A6P7QVE4</accession>
<dbReference type="GO" id="GO:0033389">
    <property type="term" value="P:putrescine biosynthetic process from arginine, via agmatine"/>
    <property type="evidence" value="ECO:0007669"/>
    <property type="project" value="TreeGrafter"/>
</dbReference>
<gene>
    <name evidence="6" type="primary">Agmat</name>
</gene>
<keyword evidence="1" id="KW-0479">Metal-binding</keyword>
<protein>
    <submittedName>
        <fullName evidence="6">Agmatinase, mitochondrial</fullName>
    </submittedName>
</protein>
<dbReference type="AlphaFoldDB" id="A0A6P7QVE4"/>
<evidence type="ECO:0000313" key="5">
    <source>
        <dbReference type="Proteomes" id="UP000515126"/>
    </source>
</evidence>
<reference evidence="6" key="1">
    <citation type="submission" date="2025-08" db="UniProtKB">
        <authorList>
            <consortium name="RefSeq"/>
        </authorList>
    </citation>
    <scope>IDENTIFICATION</scope>
</reference>
<comment type="similarity">
    <text evidence="3">Belongs to the arginase family.</text>
</comment>
<keyword evidence="2" id="KW-0378">Hydrolase</keyword>
<dbReference type="InterPro" id="IPR023696">
    <property type="entry name" value="Ureohydrolase_dom_sf"/>
</dbReference>
<dbReference type="PIRSF" id="PIRSF036979">
    <property type="entry name" value="Arginase"/>
    <property type="match status" value="1"/>
</dbReference>
<dbReference type="RefSeq" id="XP_029332312.1">
    <property type="nucleotide sequence ID" value="XM_029476452.1"/>
</dbReference>
<evidence type="ECO:0000256" key="1">
    <source>
        <dbReference type="ARBA" id="ARBA00022723"/>
    </source>
</evidence>
<dbReference type="PROSITE" id="PS51409">
    <property type="entry name" value="ARGINASE_2"/>
    <property type="match status" value="1"/>
</dbReference>
<sequence length="359" mass="38559">MLRLLRSSWAQGAGSGVATWRPSAGLFRPGCPGICQASGASDTPHHQSPSSESPGQPVGVGVCSMMRLPLQSSPEGLDAAFIGVPLDTGTSNRPGARFGPHRIREESLMLGAVNPSTGALPFQSLRVADLGNVNVNLYNLQDSCRLIREAYQNVLAAGCIPLTLGGDQTITYPILQAVAKEHGPVGLVHVGAHTNTTDKPREEKVYHRTPFRRSVDEGLLDSKRVVQIGIRGSSRTLDPYRYSRSQVTDAHLSLSHRVSSAWSKRESTGALLKFREMETSLPAPPRSRMGIWASIFTGNDCHIYLGQALEIIRGCQGLNVVGCDLVEVSPPYDLSGNTALLAANLLFEMLCALPKVTTV</sequence>
<organism evidence="5 6">
    <name type="scientific">Mus caroli</name>
    <name type="common">Ryukyu mouse</name>
    <name type="synonym">Ricefield mouse</name>
    <dbReference type="NCBI Taxonomy" id="10089"/>
    <lineage>
        <taxon>Eukaryota</taxon>
        <taxon>Metazoa</taxon>
        <taxon>Chordata</taxon>
        <taxon>Craniata</taxon>
        <taxon>Vertebrata</taxon>
        <taxon>Euteleostomi</taxon>
        <taxon>Mammalia</taxon>
        <taxon>Eutheria</taxon>
        <taxon>Euarchontoglires</taxon>
        <taxon>Glires</taxon>
        <taxon>Rodentia</taxon>
        <taxon>Myomorpha</taxon>
        <taxon>Muroidea</taxon>
        <taxon>Muridae</taxon>
        <taxon>Murinae</taxon>
        <taxon>Mus</taxon>
        <taxon>Mus</taxon>
    </lineage>
</organism>